<feature type="binding site" evidence="11">
    <location>
        <position position="112"/>
    </location>
    <ligand>
        <name>ATP</name>
        <dbReference type="ChEBI" id="CHEBI:30616"/>
    </ligand>
</feature>
<dbReference type="InterPro" id="IPR000417">
    <property type="entry name" value="Hyethyz_kinase"/>
</dbReference>
<organism evidence="12 13">
    <name type="scientific">Exiguobacterium indicum</name>
    <dbReference type="NCBI Taxonomy" id="296995"/>
    <lineage>
        <taxon>Bacteria</taxon>
        <taxon>Bacillati</taxon>
        <taxon>Bacillota</taxon>
        <taxon>Bacilli</taxon>
        <taxon>Bacillales</taxon>
        <taxon>Bacillales Family XII. Incertae Sedis</taxon>
        <taxon>Exiguobacterium</taxon>
    </lineage>
</organism>
<evidence type="ECO:0000313" key="12">
    <source>
        <dbReference type="EMBL" id="KSU48121.1"/>
    </source>
</evidence>
<keyword evidence="5 11" id="KW-0479">Metal-binding</keyword>
<comment type="similarity">
    <text evidence="11">Belongs to the Thz kinase family.</text>
</comment>
<reference evidence="12 13" key="1">
    <citation type="journal article" date="2015" name="Int. J. Syst. Evol. Microbiol.">
        <title>Exiguobacterium enclense sp. nov., isolated from sediment.</title>
        <authorList>
            <person name="Dastager S.G."/>
            <person name="Mawlankar R."/>
            <person name="Sonalkar V.V."/>
            <person name="Thorat M.N."/>
            <person name="Mual P."/>
            <person name="Verma A."/>
            <person name="Krishnamurthi S."/>
            <person name="Tang S.K."/>
            <person name="Li W.J."/>
        </authorList>
    </citation>
    <scope>NUCLEOTIDE SEQUENCE [LARGE SCALE GENOMIC DNA]</scope>
    <source>
        <strain evidence="12 13">NIO-1109</strain>
    </source>
</reference>
<dbReference type="Pfam" id="PF02110">
    <property type="entry name" value="HK"/>
    <property type="match status" value="1"/>
</dbReference>
<evidence type="ECO:0000256" key="9">
    <source>
        <dbReference type="ARBA" id="ARBA00022842"/>
    </source>
</evidence>
<evidence type="ECO:0000256" key="3">
    <source>
        <dbReference type="ARBA" id="ARBA00004868"/>
    </source>
</evidence>
<evidence type="ECO:0000256" key="5">
    <source>
        <dbReference type="ARBA" id="ARBA00022723"/>
    </source>
</evidence>
<dbReference type="InterPro" id="IPR029056">
    <property type="entry name" value="Ribokinase-like"/>
</dbReference>
<gene>
    <name evidence="11" type="primary">thiM</name>
    <name evidence="12" type="ORF">AS033_13365</name>
</gene>
<evidence type="ECO:0000256" key="4">
    <source>
        <dbReference type="ARBA" id="ARBA00022679"/>
    </source>
</evidence>
<feature type="binding site" evidence="11">
    <location>
        <position position="37"/>
    </location>
    <ligand>
        <name>substrate</name>
    </ligand>
</feature>
<dbReference type="GO" id="GO:0009229">
    <property type="term" value="P:thiamine diphosphate biosynthetic process"/>
    <property type="evidence" value="ECO:0007669"/>
    <property type="project" value="UniProtKB-UniRule"/>
</dbReference>
<dbReference type="EC" id="2.7.1.50" evidence="11"/>
<dbReference type="NCBIfam" id="NF006830">
    <property type="entry name" value="PRK09355.1"/>
    <property type="match status" value="1"/>
</dbReference>
<dbReference type="Gene3D" id="3.40.1190.20">
    <property type="match status" value="1"/>
</dbReference>
<keyword evidence="7 11" id="KW-0418">Kinase</keyword>
<dbReference type="PIRSF" id="PIRSF000513">
    <property type="entry name" value="Thz_kinase"/>
    <property type="match status" value="1"/>
</dbReference>
<accession>A0A0V8GCW8</accession>
<comment type="catalytic activity">
    <reaction evidence="1 11">
        <text>5-(2-hydroxyethyl)-4-methylthiazole + ATP = 4-methyl-5-(2-phosphooxyethyl)-thiazole + ADP + H(+)</text>
        <dbReference type="Rhea" id="RHEA:24212"/>
        <dbReference type="ChEBI" id="CHEBI:15378"/>
        <dbReference type="ChEBI" id="CHEBI:17957"/>
        <dbReference type="ChEBI" id="CHEBI:30616"/>
        <dbReference type="ChEBI" id="CHEBI:58296"/>
        <dbReference type="ChEBI" id="CHEBI:456216"/>
        <dbReference type="EC" id="2.7.1.50"/>
    </reaction>
</comment>
<name>A0A0V8GCW8_9BACL</name>
<protein>
    <recommendedName>
        <fullName evidence="11">Hydroxyethylthiazole kinase</fullName>
        <ecNumber evidence="11">2.7.1.50</ecNumber>
    </recommendedName>
    <alternativeName>
        <fullName evidence="11">4-methyl-5-beta-hydroxyethylthiazole kinase</fullName>
        <shortName evidence="11">TH kinase</shortName>
        <shortName evidence="11">Thz kinase</shortName>
    </alternativeName>
</protein>
<proteinExistence type="inferred from homology"/>
<dbReference type="UniPathway" id="UPA00060">
    <property type="reaction ID" value="UER00139"/>
</dbReference>
<dbReference type="GO" id="GO:0009228">
    <property type="term" value="P:thiamine biosynthetic process"/>
    <property type="evidence" value="ECO:0007669"/>
    <property type="project" value="UniProtKB-KW"/>
</dbReference>
<evidence type="ECO:0000256" key="6">
    <source>
        <dbReference type="ARBA" id="ARBA00022741"/>
    </source>
</evidence>
<evidence type="ECO:0000256" key="2">
    <source>
        <dbReference type="ARBA" id="ARBA00001946"/>
    </source>
</evidence>
<dbReference type="SUPFAM" id="SSF53613">
    <property type="entry name" value="Ribokinase-like"/>
    <property type="match status" value="1"/>
</dbReference>
<dbReference type="GO" id="GO:0005524">
    <property type="term" value="F:ATP binding"/>
    <property type="evidence" value="ECO:0007669"/>
    <property type="project" value="UniProtKB-UniRule"/>
</dbReference>
<evidence type="ECO:0000256" key="7">
    <source>
        <dbReference type="ARBA" id="ARBA00022777"/>
    </source>
</evidence>
<keyword evidence="8 11" id="KW-0067">ATP-binding</keyword>
<dbReference type="Proteomes" id="UP000053797">
    <property type="component" value="Unassembled WGS sequence"/>
</dbReference>
<comment type="pathway">
    <text evidence="3 11">Cofactor biosynthesis; thiamine diphosphate biosynthesis; 4-methyl-5-(2-phosphoethyl)-thiazole from 5-(2-hydroxyethyl)-4-methylthiazole: step 1/1.</text>
</comment>
<dbReference type="GO" id="GO:0000287">
    <property type="term" value="F:magnesium ion binding"/>
    <property type="evidence" value="ECO:0007669"/>
    <property type="project" value="UniProtKB-UniRule"/>
</dbReference>
<comment type="cofactor">
    <cofactor evidence="2 11">
        <name>Mg(2+)</name>
        <dbReference type="ChEBI" id="CHEBI:18420"/>
    </cofactor>
</comment>
<dbReference type="GO" id="GO:0004417">
    <property type="term" value="F:hydroxyethylthiazole kinase activity"/>
    <property type="evidence" value="ECO:0007669"/>
    <property type="project" value="UniProtKB-UniRule"/>
</dbReference>
<sequence>MFTTILEHKPLIHHLTNTVTINDCANVTLAVGASPVMAEDIREVEEMVRLAQALVLNIGTIDADMQAAQRLAAGEAGRLNVPIVLDPVGAGATTLRTDFSKELIDLGCTVIKGNTSEIKTLLGEDGRTKGVDAAGDAMMDRESIRAFARKHKSVLVVTGPNDYITDGTREMELHVGTPRLGDITGTGCMTASLIASFLGAGYTAFEAAVHGTFVMGKAGEQAASAQGLGDFKRELFNAISLMTVQDLVEVTERVN</sequence>
<dbReference type="RefSeq" id="WP_023467190.1">
    <property type="nucleotide sequence ID" value="NZ_FMYN01000005.1"/>
</dbReference>
<comment type="function">
    <text evidence="11">Catalyzes the phosphorylation of the hydroxyl group of 4-methyl-5-beta-hydroxyethylthiazole (THZ).</text>
</comment>
<evidence type="ECO:0000256" key="10">
    <source>
        <dbReference type="ARBA" id="ARBA00022977"/>
    </source>
</evidence>
<dbReference type="AlphaFoldDB" id="A0A0V8GCW8"/>
<keyword evidence="9 11" id="KW-0460">Magnesium</keyword>
<dbReference type="PRINTS" id="PR01099">
    <property type="entry name" value="HYETHTZKNASE"/>
</dbReference>
<keyword evidence="10 11" id="KW-0784">Thiamine biosynthesis</keyword>
<evidence type="ECO:0000256" key="1">
    <source>
        <dbReference type="ARBA" id="ARBA00001771"/>
    </source>
</evidence>
<evidence type="ECO:0000256" key="8">
    <source>
        <dbReference type="ARBA" id="ARBA00022840"/>
    </source>
</evidence>
<feature type="binding site" evidence="11">
    <location>
        <position position="185"/>
    </location>
    <ligand>
        <name>substrate</name>
    </ligand>
</feature>
<dbReference type="OrthoDB" id="9778146at2"/>
<dbReference type="EMBL" id="LNQL01000005">
    <property type="protein sequence ID" value="KSU48121.1"/>
    <property type="molecule type" value="Genomic_DNA"/>
</dbReference>
<dbReference type="CDD" id="cd01170">
    <property type="entry name" value="THZ_kinase"/>
    <property type="match status" value="1"/>
</dbReference>
<dbReference type="HAMAP" id="MF_00228">
    <property type="entry name" value="Thz_kinase"/>
    <property type="match status" value="1"/>
</dbReference>
<keyword evidence="6 11" id="KW-0547">Nucleotide-binding</keyword>
<evidence type="ECO:0000256" key="11">
    <source>
        <dbReference type="HAMAP-Rule" id="MF_00228"/>
    </source>
</evidence>
<feature type="binding site" evidence="11">
    <location>
        <position position="158"/>
    </location>
    <ligand>
        <name>ATP</name>
        <dbReference type="ChEBI" id="CHEBI:30616"/>
    </ligand>
</feature>
<keyword evidence="4 11" id="KW-0808">Transferase</keyword>
<evidence type="ECO:0000313" key="13">
    <source>
        <dbReference type="Proteomes" id="UP000053797"/>
    </source>
</evidence>
<comment type="caution">
    <text evidence="12">The sequence shown here is derived from an EMBL/GenBank/DDBJ whole genome shotgun (WGS) entry which is preliminary data.</text>
</comment>